<dbReference type="Pfam" id="PF02625">
    <property type="entry name" value="XdhC_CoxI"/>
    <property type="match status" value="1"/>
</dbReference>
<dbReference type="RefSeq" id="WP_382409466.1">
    <property type="nucleotide sequence ID" value="NZ_JBHSGU010000005.1"/>
</dbReference>
<dbReference type="Proteomes" id="UP001595897">
    <property type="component" value="Unassembled WGS sequence"/>
</dbReference>
<gene>
    <name evidence="3" type="ORF">ACFO4O_13735</name>
</gene>
<protein>
    <submittedName>
        <fullName evidence="3">XdhC family protein</fullName>
    </submittedName>
</protein>
<evidence type="ECO:0000313" key="3">
    <source>
        <dbReference type="EMBL" id="MFC4701229.1"/>
    </source>
</evidence>
<evidence type="ECO:0000259" key="1">
    <source>
        <dbReference type="Pfam" id="PF02625"/>
    </source>
</evidence>
<evidence type="ECO:0000313" key="4">
    <source>
        <dbReference type="Proteomes" id="UP001595897"/>
    </source>
</evidence>
<feature type="domain" description="XdhC Rossmann" evidence="2">
    <location>
        <begin position="109"/>
        <end position="245"/>
    </location>
</feature>
<reference evidence="4" key="1">
    <citation type="journal article" date="2019" name="Int. J. Syst. Evol. Microbiol.">
        <title>The Global Catalogue of Microorganisms (GCM) 10K type strain sequencing project: providing services to taxonomists for standard genome sequencing and annotation.</title>
        <authorList>
            <consortium name="The Broad Institute Genomics Platform"/>
            <consortium name="The Broad Institute Genome Sequencing Center for Infectious Disease"/>
            <person name="Wu L."/>
            <person name="Ma J."/>
        </authorList>
    </citation>
    <scope>NUCLEOTIDE SEQUENCE [LARGE SCALE GENOMIC DNA]</scope>
    <source>
        <strain evidence="4">KACC 12507</strain>
    </source>
</reference>
<dbReference type="InterPro" id="IPR003777">
    <property type="entry name" value="XdhC_CoxI"/>
</dbReference>
<keyword evidence="4" id="KW-1185">Reference proteome</keyword>
<comment type="caution">
    <text evidence="3">The sequence shown here is derived from an EMBL/GenBank/DDBJ whole genome shotgun (WGS) entry which is preliminary data.</text>
</comment>
<dbReference type="InterPro" id="IPR052698">
    <property type="entry name" value="MoCofactor_Util/Proc"/>
</dbReference>
<organism evidence="3 4">
    <name type="scientific">Glaciecola siphonariae</name>
    <dbReference type="NCBI Taxonomy" id="521012"/>
    <lineage>
        <taxon>Bacteria</taxon>
        <taxon>Pseudomonadati</taxon>
        <taxon>Pseudomonadota</taxon>
        <taxon>Gammaproteobacteria</taxon>
        <taxon>Alteromonadales</taxon>
        <taxon>Alteromonadaceae</taxon>
        <taxon>Glaciecola</taxon>
    </lineage>
</organism>
<dbReference type="PANTHER" id="PTHR30388:SF6">
    <property type="entry name" value="XANTHINE DEHYDROGENASE SUBUNIT A-RELATED"/>
    <property type="match status" value="1"/>
</dbReference>
<dbReference type="PANTHER" id="PTHR30388">
    <property type="entry name" value="ALDEHYDE OXIDOREDUCTASE MOLYBDENUM COFACTOR ASSEMBLY PROTEIN"/>
    <property type="match status" value="1"/>
</dbReference>
<evidence type="ECO:0000259" key="2">
    <source>
        <dbReference type="Pfam" id="PF13478"/>
    </source>
</evidence>
<feature type="domain" description="XdhC- CoxI" evidence="1">
    <location>
        <begin position="13"/>
        <end position="79"/>
    </location>
</feature>
<dbReference type="Pfam" id="PF13478">
    <property type="entry name" value="XdhC_C"/>
    <property type="match status" value="1"/>
</dbReference>
<dbReference type="EMBL" id="JBHSGU010000005">
    <property type="protein sequence ID" value="MFC4701229.1"/>
    <property type="molecule type" value="Genomic_DNA"/>
</dbReference>
<proteinExistence type="predicted"/>
<dbReference type="Gene3D" id="3.40.50.720">
    <property type="entry name" value="NAD(P)-binding Rossmann-like Domain"/>
    <property type="match status" value="1"/>
</dbReference>
<accession>A0ABV9LYK7</accession>
<name>A0ABV9LYK7_9ALTE</name>
<sequence>MPRSIYDIMNDLQQKQTPFAVATVVDTYGSVSAKTSSKAVIDEHGRVISGWIGGGCAESSTCEQAVQCITSNETAMMEIDLNDEMLGAGMPCGGGMKVYVEPVLPEPTIWIMGHGKVAEVICAMGDILHYRIVVNDMGATADKFPAAGQIITDDIDYSQLKPKPSDYVIIATQHKGDHESIKQALSCDAGYIALIASRKRARLVLNYLREEGMTEDQISRVVAPSGIDLGPQTPEEIALCILSEITLLRRGGTGIRNRDKLLNDDAGGNTATIHQLSSLMASD</sequence>
<dbReference type="InterPro" id="IPR027051">
    <property type="entry name" value="XdhC_Rossmann_dom"/>
</dbReference>